<dbReference type="Proteomes" id="UP001370758">
    <property type="component" value="Unassembled WGS sequence"/>
</dbReference>
<dbReference type="EMBL" id="JAVHJL010000011">
    <property type="protein sequence ID" value="KAK6496152.1"/>
    <property type="molecule type" value="Genomic_DNA"/>
</dbReference>
<reference evidence="2 3" key="1">
    <citation type="submission" date="2023-08" db="EMBL/GenBank/DDBJ databases">
        <authorList>
            <person name="Palmer J.M."/>
        </authorList>
    </citation>
    <scope>NUCLEOTIDE SEQUENCE [LARGE SCALE GENOMIC DNA]</scope>
    <source>
        <strain evidence="2 3">TWF481</strain>
    </source>
</reference>
<dbReference type="AlphaFoldDB" id="A0AAV9VSE9"/>
<proteinExistence type="predicted"/>
<name>A0AAV9VSE9_9PEZI</name>
<protein>
    <submittedName>
        <fullName evidence="2">Uncharacterized protein</fullName>
    </submittedName>
</protein>
<evidence type="ECO:0000313" key="3">
    <source>
        <dbReference type="Proteomes" id="UP001370758"/>
    </source>
</evidence>
<comment type="caution">
    <text evidence="2">The sequence shown here is derived from an EMBL/GenBank/DDBJ whole genome shotgun (WGS) entry which is preliminary data.</text>
</comment>
<organism evidence="2 3">
    <name type="scientific">Arthrobotrys musiformis</name>
    <dbReference type="NCBI Taxonomy" id="47236"/>
    <lineage>
        <taxon>Eukaryota</taxon>
        <taxon>Fungi</taxon>
        <taxon>Dikarya</taxon>
        <taxon>Ascomycota</taxon>
        <taxon>Pezizomycotina</taxon>
        <taxon>Orbiliomycetes</taxon>
        <taxon>Orbiliales</taxon>
        <taxon>Orbiliaceae</taxon>
        <taxon>Arthrobotrys</taxon>
    </lineage>
</organism>
<accession>A0AAV9VSE9</accession>
<evidence type="ECO:0000313" key="2">
    <source>
        <dbReference type="EMBL" id="KAK6496152.1"/>
    </source>
</evidence>
<sequence length="242" mass="28719">MSGEMLRGMVRYPTVTRLKIDIAGFRKRNLVEVTMRFPALEELVVLVWLVDSYDDRDMIPRYGRYDVVWKDVLSLKRLKKVVLPWPLHKLAEQSMASNQDFKKLPRGQLKESVAWWIDRKKQRTDHVMLENVTFEMWDHKEHREFLDFQIESGRDTGDTSNNDGITWRVEHGQRNYTNITKLWSLEQGAERVTADSWEAEEEPVGKYAHEIEMLEEEEERDDLGYGRDYGGVDSIRSHNWEE</sequence>
<gene>
    <name evidence="2" type="ORF">TWF481_002177</name>
</gene>
<feature type="region of interest" description="Disordered" evidence="1">
    <location>
        <begin position="217"/>
        <end position="242"/>
    </location>
</feature>
<keyword evidence="3" id="KW-1185">Reference proteome</keyword>
<evidence type="ECO:0000256" key="1">
    <source>
        <dbReference type="SAM" id="MobiDB-lite"/>
    </source>
</evidence>